<dbReference type="EC" id="1.6.5.9" evidence="2"/>
<evidence type="ECO:0000313" key="12">
    <source>
        <dbReference type="EMBL" id="ODQ65905.1"/>
    </source>
</evidence>
<evidence type="ECO:0000256" key="8">
    <source>
        <dbReference type="ARBA" id="ARBA00047599"/>
    </source>
</evidence>
<keyword evidence="6" id="KW-0560">Oxidoreductase</keyword>
<dbReference type="Pfam" id="PF22366">
    <property type="entry name" value="NDH2_C"/>
    <property type="match status" value="1"/>
</dbReference>
<reference evidence="12 13" key="1">
    <citation type="journal article" date="2016" name="Proc. Natl. Acad. Sci. U.S.A.">
        <title>Comparative genomics of biotechnologically important yeasts.</title>
        <authorList>
            <person name="Riley R."/>
            <person name="Haridas S."/>
            <person name="Wolfe K.H."/>
            <person name="Lopes M.R."/>
            <person name="Hittinger C.T."/>
            <person name="Goeker M."/>
            <person name="Salamov A.A."/>
            <person name="Wisecaver J.H."/>
            <person name="Long T.M."/>
            <person name="Calvey C.H."/>
            <person name="Aerts A.L."/>
            <person name="Barry K.W."/>
            <person name="Choi C."/>
            <person name="Clum A."/>
            <person name="Coughlan A.Y."/>
            <person name="Deshpande S."/>
            <person name="Douglass A.P."/>
            <person name="Hanson S.J."/>
            <person name="Klenk H.-P."/>
            <person name="LaButti K.M."/>
            <person name="Lapidus A."/>
            <person name="Lindquist E.A."/>
            <person name="Lipzen A.M."/>
            <person name="Meier-Kolthoff J.P."/>
            <person name="Ohm R.A."/>
            <person name="Otillar R.P."/>
            <person name="Pangilinan J.L."/>
            <person name="Peng Y."/>
            <person name="Rokas A."/>
            <person name="Rosa C.A."/>
            <person name="Scheuner C."/>
            <person name="Sibirny A.A."/>
            <person name="Slot J.C."/>
            <person name="Stielow J.B."/>
            <person name="Sun H."/>
            <person name="Kurtzman C.P."/>
            <person name="Blackwell M."/>
            <person name="Grigoriev I.V."/>
            <person name="Jeffries T.W."/>
        </authorList>
    </citation>
    <scope>NUCLEOTIDE SEQUENCE [LARGE SCALE GENOMIC DNA]</scope>
    <source>
        <strain evidence="12 13">DSM 6958</strain>
    </source>
</reference>
<protein>
    <recommendedName>
        <fullName evidence="2">NADH:ubiquinone reductase (non-electrogenic)</fullName>
        <ecNumber evidence="2">1.6.5.9</ecNumber>
    </recommendedName>
</protein>
<evidence type="ECO:0000256" key="3">
    <source>
        <dbReference type="ARBA" id="ARBA00022630"/>
    </source>
</evidence>
<evidence type="ECO:0000256" key="1">
    <source>
        <dbReference type="ARBA" id="ARBA00005272"/>
    </source>
</evidence>
<dbReference type="EMBL" id="KV454409">
    <property type="protein sequence ID" value="ODQ65905.1"/>
    <property type="molecule type" value="Genomic_DNA"/>
</dbReference>
<feature type="domain" description="External alternative NADH-ubiquinone oxidoreductase-like C-terminal" evidence="11">
    <location>
        <begin position="470"/>
        <end position="535"/>
    </location>
</feature>
<sequence length="539" mass="59174">MSSAAVRMSSKVIRPTLNNLGRQQASKILLRSFTRSTVPQASVTASLSNGLNKVSAALGLSSSASAFQIPDSQKKTLVIVGSGWGSTGVLQNIDASKYNIVLVSQRDFFLFTPLLPSTPVGTVEHRSIIEPVHNIIKKQGGKIKFYEAEATAVNTTDKTVSIKSVNLAKPQEFDIKYDYLVMGVGAQVTTFGIPGVAEHAYFLKELEDSKKLRARITSVIEEAQFITDAAARKKLLNFVVVGGGPTGVEFAAELQDFINEDLSKTYPELAKEIKVSLVEALPNVLNMFGKQNIKYTQDTFRDIKIDLLTKTMVKNVTADKIDAVRVLDNGEKEAFSIEYGTLVWATGNAVRPLTKSIMASVEAQKEARRGLIVNDFLAVEGTQDMWALGDCSATKYAPTAQVALQEGKYLASVFSQLGQVNALEVELKNLEASLKTENDTEKISGLKGEIESKTRTLEKNKLVTPFEYNHQGAMAYIGNERAVFDLALYAKKIYPLSGRTAFVIWMGAYNAMCITARTKTLVAFDWLKTRTFGRDITRE</sequence>
<dbReference type="STRING" id="857566.A0A1E3PKG2"/>
<keyword evidence="3" id="KW-0285">Flavoprotein</keyword>
<evidence type="ECO:0000256" key="4">
    <source>
        <dbReference type="ARBA" id="ARBA00022827"/>
    </source>
</evidence>
<dbReference type="AlphaFoldDB" id="A0A1E3PKG2"/>
<dbReference type="Pfam" id="PF07992">
    <property type="entry name" value="Pyr_redox_2"/>
    <property type="match status" value="1"/>
</dbReference>
<dbReference type="Gene3D" id="3.50.50.100">
    <property type="match status" value="1"/>
</dbReference>
<evidence type="ECO:0000259" key="11">
    <source>
        <dbReference type="Pfam" id="PF22366"/>
    </source>
</evidence>
<proteinExistence type="inferred from homology"/>
<dbReference type="GO" id="GO:0005739">
    <property type="term" value="C:mitochondrion"/>
    <property type="evidence" value="ECO:0007669"/>
    <property type="project" value="TreeGrafter"/>
</dbReference>
<feature type="domain" description="FAD/NAD(P)-binding" evidence="10">
    <location>
        <begin position="76"/>
        <end position="407"/>
    </location>
</feature>
<dbReference type="Proteomes" id="UP000095009">
    <property type="component" value="Unassembled WGS sequence"/>
</dbReference>
<evidence type="ECO:0000259" key="10">
    <source>
        <dbReference type="Pfam" id="PF07992"/>
    </source>
</evidence>
<dbReference type="InterPro" id="IPR054585">
    <property type="entry name" value="NDH2-like_C"/>
</dbReference>
<dbReference type="PANTHER" id="PTHR43706:SF47">
    <property type="entry name" value="EXTERNAL NADH-UBIQUINONE OXIDOREDUCTASE 1, MITOCHONDRIAL-RELATED"/>
    <property type="match status" value="1"/>
</dbReference>
<dbReference type="InterPro" id="IPR036188">
    <property type="entry name" value="FAD/NAD-bd_sf"/>
</dbReference>
<comment type="catalytic activity">
    <reaction evidence="9">
        <text>a ubiquinone + NADH + H(+) = a ubiquinol + NAD(+)</text>
        <dbReference type="Rhea" id="RHEA:23152"/>
        <dbReference type="Rhea" id="RHEA-COMP:9565"/>
        <dbReference type="Rhea" id="RHEA-COMP:9566"/>
        <dbReference type="ChEBI" id="CHEBI:15378"/>
        <dbReference type="ChEBI" id="CHEBI:16389"/>
        <dbReference type="ChEBI" id="CHEBI:17976"/>
        <dbReference type="ChEBI" id="CHEBI:57540"/>
        <dbReference type="ChEBI" id="CHEBI:57945"/>
    </reaction>
</comment>
<organism evidence="12 13">
    <name type="scientific">Nadsonia fulvescens var. elongata DSM 6958</name>
    <dbReference type="NCBI Taxonomy" id="857566"/>
    <lineage>
        <taxon>Eukaryota</taxon>
        <taxon>Fungi</taxon>
        <taxon>Dikarya</taxon>
        <taxon>Ascomycota</taxon>
        <taxon>Saccharomycotina</taxon>
        <taxon>Dipodascomycetes</taxon>
        <taxon>Dipodascales</taxon>
        <taxon>Dipodascales incertae sedis</taxon>
        <taxon>Nadsonia</taxon>
    </lineage>
</organism>
<name>A0A1E3PKG2_9ASCO</name>
<keyword evidence="4" id="KW-0274">FAD</keyword>
<evidence type="ECO:0000256" key="7">
    <source>
        <dbReference type="ARBA" id="ARBA00023027"/>
    </source>
</evidence>
<gene>
    <name evidence="12" type="ORF">NADFUDRAFT_46498</name>
</gene>
<comment type="similarity">
    <text evidence="1">Belongs to the NADH dehydrogenase family.</text>
</comment>
<dbReference type="PRINTS" id="PR00368">
    <property type="entry name" value="FADPNR"/>
</dbReference>
<dbReference type="OrthoDB" id="3244603at2759"/>
<dbReference type="InterPro" id="IPR023753">
    <property type="entry name" value="FAD/NAD-binding_dom"/>
</dbReference>
<accession>A0A1E3PKG2</accession>
<dbReference type="PANTHER" id="PTHR43706">
    <property type="entry name" value="NADH DEHYDROGENASE"/>
    <property type="match status" value="1"/>
</dbReference>
<evidence type="ECO:0000256" key="2">
    <source>
        <dbReference type="ARBA" id="ARBA00012637"/>
    </source>
</evidence>
<keyword evidence="5" id="KW-0809">Transit peptide</keyword>
<keyword evidence="7" id="KW-0520">NAD</keyword>
<dbReference type="InterPro" id="IPR045024">
    <property type="entry name" value="NDH-2"/>
</dbReference>
<keyword evidence="13" id="KW-1185">Reference proteome</keyword>
<dbReference type="SUPFAM" id="SSF51905">
    <property type="entry name" value="FAD/NAD(P)-binding domain"/>
    <property type="match status" value="2"/>
</dbReference>
<evidence type="ECO:0000256" key="6">
    <source>
        <dbReference type="ARBA" id="ARBA00023002"/>
    </source>
</evidence>
<comment type="catalytic activity">
    <reaction evidence="8">
        <text>a quinone + NADH + H(+) = a quinol + NAD(+)</text>
        <dbReference type="Rhea" id="RHEA:46160"/>
        <dbReference type="ChEBI" id="CHEBI:15378"/>
        <dbReference type="ChEBI" id="CHEBI:24646"/>
        <dbReference type="ChEBI" id="CHEBI:57540"/>
        <dbReference type="ChEBI" id="CHEBI:57945"/>
        <dbReference type="ChEBI" id="CHEBI:132124"/>
        <dbReference type="EC" id="1.6.5.9"/>
    </reaction>
</comment>
<evidence type="ECO:0000256" key="9">
    <source>
        <dbReference type="ARBA" id="ARBA00049010"/>
    </source>
</evidence>
<evidence type="ECO:0000256" key="5">
    <source>
        <dbReference type="ARBA" id="ARBA00022946"/>
    </source>
</evidence>
<evidence type="ECO:0000313" key="13">
    <source>
        <dbReference type="Proteomes" id="UP000095009"/>
    </source>
</evidence>
<dbReference type="GO" id="GO:0050136">
    <property type="term" value="F:NADH dehydrogenase (quinone) (non-electrogenic) activity"/>
    <property type="evidence" value="ECO:0007669"/>
    <property type="project" value="UniProtKB-EC"/>
</dbReference>